<dbReference type="SUPFAM" id="SSF51695">
    <property type="entry name" value="PLC-like phosphodiesterases"/>
    <property type="match status" value="1"/>
</dbReference>
<keyword evidence="3" id="KW-1185">Reference proteome</keyword>
<dbReference type="Gene3D" id="3.20.20.190">
    <property type="entry name" value="Phosphatidylinositol (PI) phosphodiesterase"/>
    <property type="match status" value="1"/>
</dbReference>
<dbReference type="RefSeq" id="WP_131016210.1">
    <property type="nucleotide sequence ID" value="NZ_SIRE01000019.1"/>
</dbReference>
<protein>
    <submittedName>
        <fullName evidence="2">Glycerophosphodiester phosphodiesterase</fullName>
    </submittedName>
</protein>
<evidence type="ECO:0000313" key="3">
    <source>
        <dbReference type="Proteomes" id="UP000293142"/>
    </source>
</evidence>
<dbReference type="EMBL" id="SIRE01000019">
    <property type="protein sequence ID" value="TBL74625.1"/>
    <property type="molecule type" value="Genomic_DNA"/>
</dbReference>
<dbReference type="InterPro" id="IPR030395">
    <property type="entry name" value="GP_PDE_dom"/>
</dbReference>
<name>A0A4Q9DLK6_9BACL</name>
<dbReference type="Pfam" id="PF03009">
    <property type="entry name" value="GDPD"/>
    <property type="match status" value="1"/>
</dbReference>
<evidence type="ECO:0000313" key="2">
    <source>
        <dbReference type="EMBL" id="TBL74625.1"/>
    </source>
</evidence>
<dbReference type="AlphaFoldDB" id="A0A4Q9DLK6"/>
<dbReference type="PANTHER" id="PTHR46211:SF14">
    <property type="entry name" value="GLYCEROPHOSPHODIESTER PHOSPHODIESTERASE"/>
    <property type="match status" value="1"/>
</dbReference>
<dbReference type="PANTHER" id="PTHR46211">
    <property type="entry name" value="GLYCEROPHOSPHORYL DIESTER PHOSPHODIESTERASE"/>
    <property type="match status" value="1"/>
</dbReference>
<dbReference type="InterPro" id="IPR017946">
    <property type="entry name" value="PLC-like_Pdiesterase_TIM-brl"/>
</dbReference>
<evidence type="ECO:0000259" key="1">
    <source>
        <dbReference type="PROSITE" id="PS51704"/>
    </source>
</evidence>
<gene>
    <name evidence="2" type="ORF">EYB31_25240</name>
</gene>
<dbReference type="GO" id="GO:0008081">
    <property type="term" value="F:phosphoric diester hydrolase activity"/>
    <property type="evidence" value="ECO:0007669"/>
    <property type="project" value="InterPro"/>
</dbReference>
<comment type="caution">
    <text evidence="2">The sequence shown here is derived from an EMBL/GenBank/DDBJ whole genome shotgun (WGS) entry which is preliminary data.</text>
</comment>
<sequence length="235" mass="26894">MIIKGVAHRGYPKKFPENTLSSFQAALDLGYTHLELDVQLTKDGVPVVFHDWTLERMTDGTGNLRDYTLSELKWLRVAGSEQIPTLEEALCLLKGKVIVDIELKKMGDMYPGLEQIVLDMLASMGMREKSLITSFDHFALEKVRELNDQIDIGLINHSASPALFPYMKKLNCKYVSVHYPYINDKFIELCNENEVILIPYTIDNADDMAKFTRYPELLICTNELERWIRVSTSKG</sequence>
<dbReference type="PROSITE" id="PS51704">
    <property type="entry name" value="GP_PDE"/>
    <property type="match status" value="1"/>
</dbReference>
<accession>A0A4Q9DLK6</accession>
<reference evidence="2 3" key="1">
    <citation type="submission" date="2019-02" db="EMBL/GenBank/DDBJ databases">
        <title>Paenibacillus sp. nov., isolated from surface-sterilized tissue of Thalictrum simplex L.</title>
        <authorList>
            <person name="Tuo L."/>
        </authorList>
    </citation>
    <scope>NUCLEOTIDE SEQUENCE [LARGE SCALE GENOMIC DNA]</scope>
    <source>
        <strain evidence="2 3">N2SHLJ1</strain>
    </source>
</reference>
<dbReference type="Proteomes" id="UP000293142">
    <property type="component" value="Unassembled WGS sequence"/>
</dbReference>
<feature type="domain" description="GP-PDE" evidence="1">
    <location>
        <begin position="3"/>
        <end position="231"/>
    </location>
</feature>
<dbReference type="GO" id="GO:0006629">
    <property type="term" value="P:lipid metabolic process"/>
    <property type="evidence" value="ECO:0007669"/>
    <property type="project" value="InterPro"/>
</dbReference>
<dbReference type="OrthoDB" id="384721at2"/>
<organism evidence="2 3">
    <name type="scientific">Paenibacillus thalictri</name>
    <dbReference type="NCBI Taxonomy" id="2527873"/>
    <lineage>
        <taxon>Bacteria</taxon>
        <taxon>Bacillati</taxon>
        <taxon>Bacillota</taxon>
        <taxon>Bacilli</taxon>
        <taxon>Bacillales</taxon>
        <taxon>Paenibacillaceae</taxon>
        <taxon>Paenibacillus</taxon>
    </lineage>
</organism>
<dbReference type="PROSITE" id="PS50007">
    <property type="entry name" value="PIPLC_X_DOMAIN"/>
    <property type="match status" value="1"/>
</dbReference>
<proteinExistence type="predicted"/>